<feature type="domain" description="GHMP kinase N-terminal" evidence="7">
    <location>
        <begin position="81"/>
        <end position="159"/>
    </location>
</feature>
<dbReference type="InterPro" id="IPR036554">
    <property type="entry name" value="GHMP_kinase_C_sf"/>
</dbReference>
<dbReference type="InterPro" id="IPR013750">
    <property type="entry name" value="GHMP_kinase_C_dom"/>
</dbReference>
<evidence type="ECO:0000259" key="7">
    <source>
        <dbReference type="Pfam" id="PF00288"/>
    </source>
</evidence>
<dbReference type="Proteomes" id="UP001519296">
    <property type="component" value="Unassembled WGS sequence"/>
</dbReference>
<reference evidence="9 10" key="1">
    <citation type="submission" date="2018-02" db="EMBL/GenBank/DDBJ databases">
        <title>Draft genome sequence of Streptococcus oricebi CCUG 70868T type strain.</title>
        <authorList>
            <person name="Mendez V."/>
            <person name="Salva-Serra F."/>
            <person name="Jaen-Luchoro D."/>
            <person name="Gonzales-Siles L."/>
            <person name="Karlsson R."/>
            <person name="Engstrom-Jakobsson H."/>
            <person name="Busquets A."/>
            <person name="Gomila M."/>
            <person name="Pineiro-Iglesias B."/>
            <person name="Bennasar-Figueras A."/>
            <person name="Seeger M."/>
            <person name="Moore E."/>
        </authorList>
    </citation>
    <scope>NUCLEOTIDE SEQUENCE [LARGE SCALE GENOMIC DNA]</scope>
    <source>
        <strain evidence="9 10">CCUG 70868</strain>
    </source>
</reference>
<dbReference type="InterPro" id="IPR014721">
    <property type="entry name" value="Ribsml_uS5_D2-typ_fold_subgr"/>
</dbReference>
<keyword evidence="5 9" id="KW-0418">Kinase</keyword>
<evidence type="ECO:0000313" key="9">
    <source>
        <dbReference type="EMBL" id="MBP2623741.1"/>
    </source>
</evidence>
<dbReference type="InterPro" id="IPR035102">
    <property type="entry name" value="Phosphomevalonate_kinase"/>
</dbReference>
<proteinExistence type="predicted"/>
<evidence type="ECO:0000256" key="3">
    <source>
        <dbReference type="ARBA" id="ARBA00022679"/>
    </source>
</evidence>
<dbReference type="Gene3D" id="3.30.230.10">
    <property type="match status" value="1"/>
</dbReference>
<dbReference type="RefSeq" id="WP_209628242.1">
    <property type="nucleotide sequence ID" value="NZ_PRDG01000004.1"/>
</dbReference>
<dbReference type="GO" id="GO:0016301">
    <property type="term" value="F:kinase activity"/>
    <property type="evidence" value="ECO:0007669"/>
    <property type="project" value="UniProtKB-KW"/>
</dbReference>
<keyword evidence="3" id="KW-0808">Transferase</keyword>
<dbReference type="InterPro" id="IPR020568">
    <property type="entry name" value="Ribosomal_Su5_D2-typ_SF"/>
</dbReference>
<accession>A0ABS5B5I1</accession>
<evidence type="ECO:0000256" key="5">
    <source>
        <dbReference type="ARBA" id="ARBA00022777"/>
    </source>
</evidence>
<comment type="caution">
    <text evidence="9">The sequence shown here is derived from an EMBL/GenBank/DDBJ whole genome shotgun (WGS) entry which is preliminary data.</text>
</comment>
<evidence type="ECO:0000313" key="10">
    <source>
        <dbReference type="Proteomes" id="UP001519296"/>
    </source>
</evidence>
<dbReference type="Pfam" id="PF00288">
    <property type="entry name" value="GHMP_kinases_N"/>
    <property type="match status" value="1"/>
</dbReference>
<dbReference type="SUPFAM" id="SSF54211">
    <property type="entry name" value="Ribosomal protein S5 domain 2-like"/>
    <property type="match status" value="1"/>
</dbReference>
<comment type="pathway">
    <text evidence="1">Isoprenoid biosynthesis; isopentenyl diphosphate biosynthesis via mevalonate pathway; isopentenyl diphosphate from (R)-mevalonate: step 2/3.</text>
</comment>
<dbReference type="EMBL" id="PRDG01000004">
    <property type="protein sequence ID" value="MBP2623741.1"/>
    <property type="molecule type" value="Genomic_DNA"/>
</dbReference>
<dbReference type="PANTHER" id="PTHR31814:SF2">
    <property type="entry name" value="PHOSPHOMEVALONATE KINASE"/>
    <property type="match status" value="1"/>
</dbReference>
<evidence type="ECO:0000256" key="2">
    <source>
        <dbReference type="ARBA" id="ARBA00012958"/>
    </source>
</evidence>
<gene>
    <name evidence="9" type="ORF">C4K46_07280</name>
</gene>
<organism evidence="9 10">
    <name type="scientific">Streptococcus oricebi</name>
    <dbReference type="NCBI Taxonomy" id="1547447"/>
    <lineage>
        <taxon>Bacteria</taxon>
        <taxon>Bacillati</taxon>
        <taxon>Bacillota</taxon>
        <taxon>Bacilli</taxon>
        <taxon>Lactobacillales</taxon>
        <taxon>Streptococcaceae</taxon>
        <taxon>Streptococcus</taxon>
    </lineage>
</organism>
<dbReference type="SUPFAM" id="SSF55060">
    <property type="entry name" value="GHMP Kinase, C-terminal domain"/>
    <property type="match status" value="1"/>
</dbReference>
<dbReference type="InterPro" id="IPR006204">
    <property type="entry name" value="GHMP_kinase_N_dom"/>
</dbReference>
<dbReference type="NCBIfam" id="TIGR01220">
    <property type="entry name" value="Pmev_kin_Gr_pos"/>
    <property type="match status" value="1"/>
</dbReference>
<feature type="domain" description="GHMP kinase C-terminal" evidence="8">
    <location>
        <begin position="243"/>
        <end position="316"/>
    </location>
</feature>
<evidence type="ECO:0000256" key="6">
    <source>
        <dbReference type="ARBA" id="ARBA00022840"/>
    </source>
</evidence>
<keyword evidence="10" id="KW-1185">Reference proteome</keyword>
<dbReference type="EC" id="2.7.4.2" evidence="2"/>
<evidence type="ECO:0000259" key="8">
    <source>
        <dbReference type="Pfam" id="PF08544"/>
    </source>
</evidence>
<dbReference type="Pfam" id="PF08544">
    <property type="entry name" value="GHMP_kinases_C"/>
    <property type="match status" value="1"/>
</dbReference>
<dbReference type="Gene3D" id="3.30.70.890">
    <property type="entry name" value="GHMP kinase, C-terminal domain"/>
    <property type="match status" value="1"/>
</dbReference>
<name>A0ABS5B5I1_9STRE</name>
<protein>
    <recommendedName>
        <fullName evidence="2">phosphomevalonate kinase</fullName>
        <ecNumber evidence="2">2.7.4.2</ecNumber>
    </recommendedName>
</protein>
<dbReference type="PANTHER" id="PTHR31814">
    <property type="match status" value="1"/>
</dbReference>
<evidence type="ECO:0000256" key="1">
    <source>
        <dbReference type="ARBA" id="ARBA00005017"/>
    </source>
</evidence>
<evidence type="ECO:0000256" key="4">
    <source>
        <dbReference type="ARBA" id="ARBA00022741"/>
    </source>
</evidence>
<keyword evidence="6" id="KW-0067">ATP-binding</keyword>
<sequence>MRTKKEVKSCGKLYWAGEYAILSPHQGAIIKNIPIYMRAKIEPASDYQLASSLFKHQASLAFDPAYALIQEAIQLMNVYLTQQGLSPEPFKLEILGAMEKEGKKLGLGSSGSVLILTLRAVASFYNLELEPDILFKLGAYLLLKRGDNGSMGDLACIAYEDLIYYQSFDRQSLREKIKQASFDEVLRADWGYQIRRIHPALTFDFLVGWTKEPAISKDLIDQVQEAISPSFLSASQQAVLKAEQALIKGDKPALKAALTENATCLASLHPAIGHPKLEKLMEASRNLDALAKSSGAGGGDCGIALAFDDQASQTLLELWQDADIDLIYRERMGQHD</sequence>
<keyword evidence="4" id="KW-0547">Nucleotide-binding</keyword>
<dbReference type="InterPro" id="IPR005917">
    <property type="entry name" value="Pmev_kinase_bact"/>
</dbReference>